<keyword evidence="2" id="KW-1185">Reference proteome</keyword>
<dbReference type="HOGENOM" id="CLU_2207194_0_0_4"/>
<reference evidence="1 2" key="1">
    <citation type="submission" date="2011-02" db="EMBL/GenBank/DDBJ databases">
        <authorList>
            <person name="Muzny D."/>
            <person name="Qin X."/>
            <person name="Deng J."/>
            <person name="Jiang H."/>
            <person name="Liu Y."/>
            <person name="Qu J."/>
            <person name="Song X.-Z."/>
            <person name="Zhang L."/>
            <person name="Thornton R."/>
            <person name="Coyle M."/>
            <person name="Francisco L."/>
            <person name="Jackson L."/>
            <person name="Javaid M."/>
            <person name="Korchina V."/>
            <person name="Kovar C."/>
            <person name="Mata R."/>
            <person name="Mathew T."/>
            <person name="Ngo R."/>
            <person name="Nguyen L."/>
            <person name="Nguyen N."/>
            <person name="Okwuonu G."/>
            <person name="Ongeri F."/>
            <person name="Pham C."/>
            <person name="Simmons D."/>
            <person name="Wilczek-Boney K."/>
            <person name="Hale W."/>
            <person name="Jakkamsetti A."/>
            <person name="Pham P."/>
            <person name="Ruth R."/>
            <person name="San Lucas F."/>
            <person name="Warren J."/>
            <person name="Zhang J."/>
            <person name="Zhao Z."/>
            <person name="Zhou C."/>
            <person name="Zhu D."/>
            <person name="Lee S."/>
            <person name="Bess C."/>
            <person name="Blankenburg K."/>
            <person name="Forbes L."/>
            <person name="Fu Q."/>
            <person name="Gubbala S."/>
            <person name="Hirani K."/>
            <person name="Jayaseelan J.C."/>
            <person name="Lara F."/>
            <person name="Munidasa M."/>
            <person name="Palculict T."/>
            <person name="Patil S."/>
            <person name="Pu L.-L."/>
            <person name="Saada N."/>
            <person name="Tang L."/>
            <person name="Weissenberger G."/>
            <person name="Zhu Y."/>
            <person name="Hemphill L."/>
            <person name="Shang Y."/>
            <person name="Youmans B."/>
            <person name="Ayvaz T."/>
            <person name="Ross M."/>
            <person name="Santibanez J."/>
            <person name="Aqrawi P."/>
            <person name="Gross S."/>
            <person name="Joshi V."/>
            <person name="Fowler G."/>
            <person name="Nazareth L."/>
            <person name="Reid J."/>
            <person name="Worley K."/>
            <person name="Petrosino J."/>
            <person name="Highlander S."/>
            <person name="Gibbs R."/>
        </authorList>
    </citation>
    <scope>NUCLEOTIDE SEQUENCE [LARGE SCALE GENOMIC DNA]</scope>
    <source>
        <strain evidence="1 2">ATCC BAA-1200</strain>
    </source>
</reference>
<organism evidence="1 2">
    <name type="scientific">Neisseria bacilliformis ATCC BAA-1200</name>
    <dbReference type="NCBI Taxonomy" id="888742"/>
    <lineage>
        <taxon>Bacteria</taxon>
        <taxon>Pseudomonadati</taxon>
        <taxon>Pseudomonadota</taxon>
        <taxon>Betaproteobacteria</taxon>
        <taxon>Neisseriales</taxon>
        <taxon>Neisseriaceae</taxon>
        <taxon>Neisseria</taxon>
    </lineage>
</organism>
<protein>
    <submittedName>
        <fullName evidence="1">Uncharacterized protein</fullName>
    </submittedName>
</protein>
<gene>
    <name evidence="1" type="ORF">HMPREF9123_1586</name>
</gene>
<dbReference type="AlphaFoldDB" id="F2BCV6"/>
<evidence type="ECO:0000313" key="2">
    <source>
        <dbReference type="Proteomes" id="UP000004105"/>
    </source>
</evidence>
<accession>F2BCV6</accession>
<comment type="caution">
    <text evidence="1">The sequence shown here is derived from an EMBL/GenBank/DDBJ whole genome shotgun (WGS) entry which is preliminary data.</text>
</comment>
<proteinExistence type="predicted"/>
<dbReference type="EMBL" id="AFAY01000031">
    <property type="protein sequence ID" value="EGF10705.1"/>
    <property type="molecule type" value="Genomic_DNA"/>
</dbReference>
<name>F2BCV6_9NEIS</name>
<dbReference type="Proteomes" id="UP000004105">
    <property type="component" value="Unassembled WGS sequence"/>
</dbReference>
<sequence>MAAVFGGSGSGGRLKNRNGFSDGLSVCCRSDARIRRFLQGKTCFQAACVCCSANACRIRVSDLRAMLLKGRLKIQIADFQAGGLGCKPDIGGADVGSRPNLPCFEAV</sequence>
<evidence type="ECO:0000313" key="1">
    <source>
        <dbReference type="EMBL" id="EGF10705.1"/>
    </source>
</evidence>